<evidence type="ECO:0000259" key="2">
    <source>
        <dbReference type="PROSITE" id="PS50030"/>
    </source>
</evidence>
<gene>
    <name evidence="3" type="ORF">mMyoMyo1_014206</name>
</gene>
<feature type="region of interest" description="Disordered" evidence="1">
    <location>
        <begin position="91"/>
        <end position="139"/>
    </location>
</feature>
<name>A0A7J7RM54_MYOMY</name>
<dbReference type="GO" id="GO:2000058">
    <property type="term" value="P:regulation of ubiquitin-dependent protein catabolic process"/>
    <property type="evidence" value="ECO:0007669"/>
    <property type="project" value="TreeGrafter"/>
</dbReference>
<dbReference type="PANTHER" id="PTHR12948:SF3">
    <property type="entry name" value="NEDD8 ULTIMATE BUSTER 1"/>
    <property type="match status" value="1"/>
</dbReference>
<dbReference type="PANTHER" id="PTHR12948">
    <property type="entry name" value="NEDD8 ULTIMATE BUSTER-1 BS4 PROTEIN"/>
    <property type="match status" value="1"/>
</dbReference>
<dbReference type="Gene3D" id="1.10.8.10">
    <property type="entry name" value="DNA helicase RuvA subunit, C-terminal domain"/>
    <property type="match status" value="2"/>
</dbReference>
<dbReference type="InterPro" id="IPR009060">
    <property type="entry name" value="UBA-like_sf"/>
</dbReference>
<accession>A0A7J7RM54</accession>
<dbReference type="InterPro" id="IPR039749">
    <property type="entry name" value="NUB1"/>
</dbReference>
<dbReference type="Pfam" id="PF00627">
    <property type="entry name" value="UBA"/>
    <property type="match status" value="1"/>
</dbReference>
<dbReference type="CDD" id="cd14293">
    <property type="entry name" value="UBA3_NUB1"/>
    <property type="match status" value="1"/>
</dbReference>
<feature type="domain" description="UBA" evidence="2">
    <location>
        <begin position="48"/>
        <end position="88"/>
    </location>
</feature>
<keyword evidence="4" id="KW-1185">Reference proteome</keyword>
<dbReference type="SUPFAM" id="SSF46934">
    <property type="entry name" value="UBA-like"/>
    <property type="match status" value="2"/>
</dbReference>
<evidence type="ECO:0000313" key="4">
    <source>
        <dbReference type="Proteomes" id="UP000527355"/>
    </source>
</evidence>
<comment type="caution">
    <text evidence="3">The sequence shown here is derived from an EMBL/GenBank/DDBJ whole genome shotgun (WGS) entry which is preliminary data.</text>
</comment>
<dbReference type="VEuPathDB" id="HostDB:GeneID_118679410"/>
<evidence type="ECO:0000313" key="3">
    <source>
        <dbReference type="EMBL" id="KAF6277117.1"/>
    </source>
</evidence>
<dbReference type="EMBL" id="JABWUV010000025">
    <property type="protein sequence ID" value="KAF6277117.1"/>
    <property type="molecule type" value="Genomic_DNA"/>
</dbReference>
<reference evidence="3 4" key="1">
    <citation type="journal article" date="2020" name="Nature">
        <title>Six reference-quality genomes reveal evolution of bat adaptations.</title>
        <authorList>
            <person name="Jebb D."/>
            <person name="Huang Z."/>
            <person name="Pippel M."/>
            <person name="Hughes G.M."/>
            <person name="Lavrichenko K."/>
            <person name="Devanna P."/>
            <person name="Winkler S."/>
            <person name="Jermiin L.S."/>
            <person name="Skirmuntt E.C."/>
            <person name="Katzourakis A."/>
            <person name="Burkitt-Gray L."/>
            <person name="Ray D.A."/>
            <person name="Sullivan K.A.M."/>
            <person name="Roscito J.G."/>
            <person name="Kirilenko B.M."/>
            <person name="Davalos L.M."/>
            <person name="Corthals A.P."/>
            <person name="Power M.L."/>
            <person name="Jones G."/>
            <person name="Ransome R.D."/>
            <person name="Dechmann D.K.N."/>
            <person name="Locatelli A.G."/>
            <person name="Puechmaille S.J."/>
            <person name="Fedrigo O."/>
            <person name="Jarvis E.D."/>
            <person name="Hiller M."/>
            <person name="Vernes S.C."/>
            <person name="Myers E.W."/>
            <person name="Teeling E.C."/>
        </authorList>
    </citation>
    <scope>NUCLEOTIDE SEQUENCE [LARGE SCALE GENOMIC DNA]</scope>
    <source>
        <strain evidence="3">MMyoMyo1</strain>
        <tissue evidence="3">Flight muscle</tissue>
    </source>
</reference>
<protein>
    <submittedName>
        <fullName evidence="3">Negative regulator of ubiquitin like proteins 1</fullName>
    </submittedName>
</protein>
<feature type="compositionally biased region" description="Polar residues" evidence="1">
    <location>
        <begin position="111"/>
        <end position="121"/>
    </location>
</feature>
<dbReference type="PROSITE" id="PS50030">
    <property type="entry name" value="UBA"/>
    <property type="match status" value="2"/>
</dbReference>
<dbReference type="InterPro" id="IPR015940">
    <property type="entry name" value="UBA"/>
</dbReference>
<proteinExistence type="predicted"/>
<feature type="compositionally biased region" description="Acidic residues" evidence="1">
    <location>
        <begin position="122"/>
        <end position="139"/>
    </location>
</feature>
<dbReference type="Proteomes" id="UP000527355">
    <property type="component" value="Unassembled WGS sequence"/>
</dbReference>
<feature type="domain" description="UBA" evidence="2">
    <location>
        <begin position="1"/>
        <end position="29"/>
    </location>
</feature>
<sequence length="174" mass="18946">MGYSTHAAKQALHQASGNLDAALKILLSNPHMWWFNDSDPNINNHQESPSQENIDQLVYMGFDTGAAEAALRVFKGNVQLAAQTLAHNGGSLPPDLQLPVDESPSTPTTSLSDSAGTSGVSTDEDMETEAVNEILEDLPEHEEDYLDSTLEDEEIIIAEYLSYVENIKSATKKN</sequence>
<organism evidence="3 4">
    <name type="scientific">Myotis myotis</name>
    <name type="common">Greater mouse-eared bat</name>
    <name type="synonym">Vespertilio myotis</name>
    <dbReference type="NCBI Taxonomy" id="51298"/>
    <lineage>
        <taxon>Eukaryota</taxon>
        <taxon>Metazoa</taxon>
        <taxon>Chordata</taxon>
        <taxon>Craniata</taxon>
        <taxon>Vertebrata</taxon>
        <taxon>Euteleostomi</taxon>
        <taxon>Mammalia</taxon>
        <taxon>Eutheria</taxon>
        <taxon>Laurasiatheria</taxon>
        <taxon>Chiroptera</taxon>
        <taxon>Yangochiroptera</taxon>
        <taxon>Vespertilionidae</taxon>
        <taxon>Myotis</taxon>
    </lineage>
</organism>
<evidence type="ECO:0000256" key="1">
    <source>
        <dbReference type="SAM" id="MobiDB-lite"/>
    </source>
</evidence>
<dbReference type="SMART" id="SM00165">
    <property type="entry name" value="UBA"/>
    <property type="match status" value="2"/>
</dbReference>
<dbReference type="AlphaFoldDB" id="A0A7J7RM54"/>